<evidence type="ECO:0008006" key="3">
    <source>
        <dbReference type="Google" id="ProtNLM"/>
    </source>
</evidence>
<protein>
    <recommendedName>
        <fullName evidence="3">F-box domain-containing protein</fullName>
    </recommendedName>
</protein>
<dbReference type="InParanoid" id="K5UUT7"/>
<accession>K5UUT7</accession>
<evidence type="ECO:0000313" key="1">
    <source>
        <dbReference type="EMBL" id="EKM53776.1"/>
    </source>
</evidence>
<dbReference type="RefSeq" id="XP_007398453.1">
    <property type="nucleotide sequence ID" value="XM_007398391.1"/>
</dbReference>
<reference evidence="1 2" key="1">
    <citation type="journal article" date="2012" name="BMC Genomics">
        <title>Comparative genomics of the white-rot fungi, Phanerochaete carnosa and P. chrysosporium, to elucidate the genetic basis of the distinct wood types they colonize.</title>
        <authorList>
            <person name="Suzuki H."/>
            <person name="MacDonald J."/>
            <person name="Syed K."/>
            <person name="Salamov A."/>
            <person name="Hori C."/>
            <person name="Aerts A."/>
            <person name="Henrissat B."/>
            <person name="Wiebenga A."/>
            <person name="vanKuyk P.A."/>
            <person name="Barry K."/>
            <person name="Lindquist E."/>
            <person name="LaButti K."/>
            <person name="Lapidus A."/>
            <person name="Lucas S."/>
            <person name="Coutinho P."/>
            <person name="Gong Y."/>
            <person name="Samejima M."/>
            <person name="Mahadevan R."/>
            <person name="Abou-Zaid M."/>
            <person name="de Vries R.P."/>
            <person name="Igarashi K."/>
            <person name="Yadav J.S."/>
            <person name="Grigoriev I.V."/>
            <person name="Master E.R."/>
        </authorList>
    </citation>
    <scope>NUCLEOTIDE SEQUENCE [LARGE SCALE GENOMIC DNA]</scope>
    <source>
        <strain evidence="1 2">HHB-10118-sp</strain>
    </source>
</reference>
<gene>
    <name evidence="1" type="ORF">PHACADRAFT_198195</name>
</gene>
<organism evidence="1 2">
    <name type="scientific">Phanerochaete carnosa (strain HHB-10118-sp)</name>
    <name type="common">White-rot fungus</name>
    <name type="synonym">Peniophora carnosa</name>
    <dbReference type="NCBI Taxonomy" id="650164"/>
    <lineage>
        <taxon>Eukaryota</taxon>
        <taxon>Fungi</taxon>
        <taxon>Dikarya</taxon>
        <taxon>Basidiomycota</taxon>
        <taxon>Agaricomycotina</taxon>
        <taxon>Agaricomycetes</taxon>
        <taxon>Polyporales</taxon>
        <taxon>Phanerochaetaceae</taxon>
        <taxon>Phanerochaete</taxon>
    </lineage>
</organism>
<dbReference type="Proteomes" id="UP000008370">
    <property type="component" value="Unassembled WGS sequence"/>
</dbReference>
<dbReference type="KEGG" id="pco:PHACADRAFT_198195"/>
<keyword evidence="2" id="KW-1185">Reference proteome</keyword>
<name>K5UUT7_PHACS</name>
<dbReference type="EMBL" id="JH930474">
    <property type="protein sequence ID" value="EKM53776.1"/>
    <property type="molecule type" value="Genomic_DNA"/>
</dbReference>
<sequence length="157" mass="17610">MSFERSDAFLGGPPQTGRFAGAIYRFPNELLDAIISRLRPTDIDHEEQDEDMSRCADMQPMPSGKADLLTCGSVCRLWRAIALPHIFHDLQVSFRSLSEEYDPSARQHPWIDGAEQVPERSAQLSTGILKNRLWYPTVARVCLSFDASSATRQLSGL</sequence>
<evidence type="ECO:0000313" key="2">
    <source>
        <dbReference type="Proteomes" id="UP000008370"/>
    </source>
</evidence>
<dbReference type="GeneID" id="18911307"/>
<proteinExistence type="predicted"/>
<dbReference type="AlphaFoldDB" id="K5UUT7"/>
<dbReference type="HOGENOM" id="CLU_1678550_0_0_1"/>